<dbReference type="PRINTS" id="PR00038">
    <property type="entry name" value="HTHLUXR"/>
</dbReference>
<sequence length="369" mass="40419">MKTYHAESARAGLEAAARAGLSWEDFSFAAVELLERAIPFDSICIGLTDPATHLITGRVMVDLEHSDEALFVQYEYEVPDFNHFADLARRDVAVGILDEATNGNRLHSPRQRDYLPTLGLEHELRGVVRSDERMWGVCTLYRAVGRVGFSPAEAQFMHRIETTMALGLRRGLISANLEQTRRDTSSAAVVIFDGANEVISASDTAEERIAELGGDLWGRLPSTITTVVSAARAAAAGSANYLPHLRLRSRSGEWLALHGTPVRDRNGLTTQIAVTIEAAGAAKVIPLVVEAYGLTDRERDVVQHVLLGDSTNQIAAALHLSPYTVQDHLKVIFEKVGVSSRRELSSRIFFSQYAGRLGGTLHADGWFND</sequence>
<name>A0ABP4C0A5_9ACTN</name>
<proteinExistence type="predicted"/>
<dbReference type="InterPro" id="IPR036388">
    <property type="entry name" value="WH-like_DNA-bd_sf"/>
</dbReference>
<keyword evidence="3" id="KW-0804">Transcription</keyword>
<dbReference type="SUPFAM" id="SSF55781">
    <property type="entry name" value="GAF domain-like"/>
    <property type="match status" value="1"/>
</dbReference>
<keyword evidence="2" id="KW-0238">DNA-binding</keyword>
<evidence type="ECO:0000256" key="1">
    <source>
        <dbReference type="ARBA" id="ARBA00023015"/>
    </source>
</evidence>
<dbReference type="CDD" id="cd06170">
    <property type="entry name" value="LuxR_C_like"/>
    <property type="match status" value="1"/>
</dbReference>
<dbReference type="PANTHER" id="PTHR44688:SF16">
    <property type="entry name" value="DNA-BINDING TRANSCRIPTIONAL ACTIVATOR DEVR_DOSR"/>
    <property type="match status" value="1"/>
</dbReference>
<dbReference type="EMBL" id="BAAAHK010000018">
    <property type="protein sequence ID" value="GAA0956944.1"/>
    <property type="molecule type" value="Genomic_DNA"/>
</dbReference>
<dbReference type="PANTHER" id="PTHR44688">
    <property type="entry name" value="DNA-BINDING TRANSCRIPTIONAL ACTIVATOR DEVR_DOSR"/>
    <property type="match status" value="1"/>
</dbReference>
<dbReference type="RefSeq" id="WP_343979641.1">
    <property type="nucleotide sequence ID" value="NZ_BAAAHK010000018.1"/>
</dbReference>
<feature type="domain" description="HTH luxR-type" evidence="4">
    <location>
        <begin position="287"/>
        <end position="352"/>
    </location>
</feature>
<accession>A0ABP4C0A5</accession>
<organism evidence="5 6">
    <name type="scientific">Kribbella koreensis</name>
    <dbReference type="NCBI Taxonomy" id="57909"/>
    <lineage>
        <taxon>Bacteria</taxon>
        <taxon>Bacillati</taxon>
        <taxon>Actinomycetota</taxon>
        <taxon>Actinomycetes</taxon>
        <taxon>Propionibacteriales</taxon>
        <taxon>Kribbellaceae</taxon>
        <taxon>Kribbella</taxon>
    </lineage>
</organism>
<evidence type="ECO:0000313" key="6">
    <source>
        <dbReference type="Proteomes" id="UP001500542"/>
    </source>
</evidence>
<dbReference type="InterPro" id="IPR016032">
    <property type="entry name" value="Sig_transdc_resp-reg_C-effctor"/>
</dbReference>
<dbReference type="PROSITE" id="PS50043">
    <property type="entry name" value="HTH_LUXR_2"/>
    <property type="match status" value="1"/>
</dbReference>
<comment type="caution">
    <text evidence="5">The sequence shown here is derived from an EMBL/GenBank/DDBJ whole genome shotgun (WGS) entry which is preliminary data.</text>
</comment>
<dbReference type="SUPFAM" id="SSF46894">
    <property type="entry name" value="C-terminal effector domain of the bipartite response regulators"/>
    <property type="match status" value="1"/>
</dbReference>
<keyword evidence="6" id="KW-1185">Reference proteome</keyword>
<evidence type="ECO:0000313" key="5">
    <source>
        <dbReference type="EMBL" id="GAA0956944.1"/>
    </source>
</evidence>
<dbReference type="Pfam" id="PF00196">
    <property type="entry name" value="GerE"/>
    <property type="match status" value="1"/>
</dbReference>
<keyword evidence="1" id="KW-0805">Transcription regulation</keyword>
<gene>
    <name evidence="5" type="ORF">GCM10009554_67040</name>
</gene>
<dbReference type="Gene3D" id="1.10.10.10">
    <property type="entry name" value="Winged helix-like DNA-binding domain superfamily/Winged helix DNA-binding domain"/>
    <property type="match status" value="1"/>
</dbReference>
<evidence type="ECO:0000256" key="3">
    <source>
        <dbReference type="ARBA" id="ARBA00023163"/>
    </source>
</evidence>
<protein>
    <submittedName>
        <fullName evidence="5">LuxR C-terminal-related transcriptional regulator</fullName>
    </submittedName>
</protein>
<dbReference type="InterPro" id="IPR000792">
    <property type="entry name" value="Tscrpt_reg_LuxR_C"/>
</dbReference>
<dbReference type="SMART" id="SM00421">
    <property type="entry name" value="HTH_LUXR"/>
    <property type="match status" value="1"/>
</dbReference>
<evidence type="ECO:0000256" key="2">
    <source>
        <dbReference type="ARBA" id="ARBA00023125"/>
    </source>
</evidence>
<evidence type="ECO:0000259" key="4">
    <source>
        <dbReference type="PROSITE" id="PS50043"/>
    </source>
</evidence>
<dbReference type="Proteomes" id="UP001500542">
    <property type="component" value="Unassembled WGS sequence"/>
</dbReference>
<reference evidence="6" key="1">
    <citation type="journal article" date="2019" name="Int. J. Syst. Evol. Microbiol.">
        <title>The Global Catalogue of Microorganisms (GCM) 10K type strain sequencing project: providing services to taxonomists for standard genome sequencing and annotation.</title>
        <authorList>
            <consortium name="The Broad Institute Genomics Platform"/>
            <consortium name="The Broad Institute Genome Sequencing Center for Infectious Disease"/>
            <person name="Wu L."/>
            <person name="Ma J."/>
        </authorList>
    </citation>
    <scope>NUCLEOTIDE SEQUENCE [LARGE SCALE GENOMIC DNA]</scope>
    <source>
        <strain evidence="6">JCM 10977</strain>
    </source>
</reference>